<dbReference type="Proteomes" id="UP000298564">
    <property type="component" value="Chromosome"/>
</dbReference>
<feature type="domain" description="Tetrapyrrole biosynthesis uroporphyrinogen III synthase" evidence="1">
    <location>
        <begin position="3"/>
        <end position="134"/>
    </location>
</feature>
<dbReference type="Pfam" id="PF02602">
    <property type="entry name" value="HEM4"/>
    <property type="match status" value="1"/>
</dbReference>
<organism evidence="2 3">
    <name type="scientific">Buchnera aphidicola</name>
    <name type="common">Lipaphis pseudobrassicae</name>
    <dbReference type="NCBI Taxonomy" id="1258543"/>
    <lineage>
        <taxon>Bacteria</taxon>
        <taxon>Pseudomonadati</taxon>
        <taxon>Pseudomonadota</taxon>
        <taxon>Gammaproteobacteria</taxon>
        <taxon>Enterobacterales</taxon>
        <taxon>Erwiniaceae</taxon>
        <taxon>Buchnera</taxon>
    </lineage>
</organism>
<dbReference type="OrthoDB" id="9787650at2"/>
<reference evidence="2 3" key="1">
    <citation type="submission" date="2018-12" db="EMBL/GenBank/DDBJ databases">
        <authorList>
            <person name="Chong R.A."/>
        </authorList>
    </citation>
    <scope>NUCLEOTIDE SEQUENCE [LARGE SCALE GENOMIC DNA]</scope>
    <source>
        <strain evidence="2 3">Lps</strain>
    </source>
</reference>
<dbReference type="InterPro" id="IPR036108">
    <property type="entry name" value="4pyrrol_syn_uPrphyn_synt_sf"/>
</dbReference>
<evidence type="ECO:0000313" key="2">
    <source>
        <dbReference type="EMBL" id="QCI22411.1"/>
    </source>
</evidence>
<proteinExistence type="predicted"/>
<dbReference type="InterPro" id="IPR003754">
    <property type="entry name" value="4pyrrol_synth_uPrphyn_synth"/>
</dbReference>
<evidence type="ECO:0000259" key="1">
    <source>
        <dbReference type="Pfam" id="PF02602"/>
    </source>
</evidence>
<name>A0A4D6Y864_9GAMM</name>
<dbReference type="SUPFAM" id="SSF69618">
    <property type="entry name" value="HemD-like"/>
    <property type="match status" value="1"/>
</dbReference>
<protein>
    <submittedName>
        <fullName evidence="2">Uroporphyrinogen-III synthase</fullName>
    </submittedName>
</protein>
<dbReference type="GO" id="GO:0033014">
    <property type="term" value="P:tetrapyrrole biosynthetic process"/>
    <property type="evidence" value="ECO:0007669"/>
    <property type="project" value="InterPro"/>
</dbReference>
<accession>A0A4D6Y864</accession>
<dbReference type="AlphaFoldDB" id="A0A4D6Y864"/>
<evidence type="ECO:0000313" key="3">
    <source>
        <dbReference type="Proteomes" id="UP000298564"/>
    </source>
</evidence>
<reference evidence="2 3" key="2">
    <citation type="submission" date="2019-05" db="EMBL/GenBank/DDBJ databases">
        <title>Genome evolution of the obligate endosymbiont Buchnera aphidicola.</title>
        <authorList>
            <person name="Moran N.A."/>
        </authorList>
    </citation>
    <scope>NUCLEOTIDE SEQUENCE [LARGE SCALE GENOMIC DNA]</scope>
    <source>
        <strain evidence="2 3">Lps</strain>
    </source>
</reference>
<dbReference type="Gene3D" id="3.40.50.10090">
    <property type="match status" value="1"/>
</dbReference>
<dbReference type="EMBL" id="CP034870">
    <property type="protein sequence ID" value="QCI22411.1"/>
    <property type="molecule type" value="Genomic_DNA"/>
</dbReference>
<gene>
    <name evidence="2" type="ORF">D9V70_03050</name>
</gene>
<dbReference type="GO" id="GO:0004852">
    <property type="term" value="F:uroporphyrinogen-III synthase activity"/>
    <property type="evidence" value="ECO:0007669"/>
    <property type="project" value="InterPro"/>
</dbReference>
<sequence>MHENSESLLNILYKKLLKTDIITLLQGENGRKLVEKNLIKNNFNVATIECYKRILKKLDINKEVKKWYSYKINTLVVTSSEVLYHMQNTIFIFNKTHWLLKCKIFVVSIRLFKIAKQLGWKNIIVSNFANNDCLIKIIKRELFNP</sequence>